<keyword evidence="10" id="KW-1185">Reference proteome</keyword>
<dbReference type="InterPro" id="IPR008966">
    <property type="entry name" value="Adhesion_dom_sf"/>
</dbReference>
<dbReference type="PANTHER" id="PTHR23303:SF15">
    <property type="entry name" value="COLOSSIN-A"/>
    <property type="match status" value="1"/>
</dbReference>
<name>A0A4R7I5B4_9ACTN</name>
<feature type="domain" description="SD-repeat containing protein B" evidence="8">
    <location>
        <begin position="2063"/>
        <end position="2148"/>
    </location>
</feature>
<feature type="domain" description="SD-repeat containing protein B" evidence="8">
    <location>
        <begin position="2519"/>
        <end position="2630"/>
    </location>
</feature>
<feature type="compositionally biased region" description="Polar residues" evidence="4">
    <location>
        <begin position="1139"/>
        <end position="1155"/>
    </location>
</feature>
<feature type="signal peptide" evidence="6">
    <location>
        <begin position="1"/>
        <end position="30"/>
    </location>
</feature>
<feature type="domain" description="DUF11" evidence="7">
    <location>
        <begin position="1031"/>
        <end position="1151"/>
    </location>
</feature>
<dbReference type="Gene3D" id="2.60.40.10">
    <property type="entry name" value="Immunoglobulins"/>
    <property type="match status" value="13"/>
</dbReference>
<feature type="region of interest" description="Disordered" evidence="4">
    <location>
        <begin position="2245"/>
        <end position="2265"/>
    </location>
</feature>
<proteinExistence type="predicted"/>
<dbReference type="NCBIfam" id="TIGR04226">
    <property type="entry name" value="RrgB_K2N_iso_D2"/>
    <property type="match status" value="1"/>
</dbReference>
<keyword evidence="3 6" id="KW-0732">Signal</keyword>
<dbReference type="GO" id="GO:0005975">
    <property type="term" value="P:carbohydrate metabolic process"/>
    <property type="evidence" value="ECO:0007669"/>
    <property type="project" value="UniProtKB-ARBA"/>
</dbReference>
<evidence type="ECO:0000313" key="10">
    <source>
        <dbReference type="Proteomes" id="UP000294558"/>
    </source>
</evidence>
<feature type="domain" description="DUF11" evidence="7">
    <location>
        <begin position="1354"/>
        <end position="1447"/>
    </location>
</feature>
<feature type="domain" description="SD-repeat containing protein B" evidence="8">
    <location>
        <begin position="2406"/>
        <end position="2498"/>
    </location>
</feature>
<keyword evidence="5" id="KW-1133">Transmembrane helix</keyword>
<dbReference type="InterPro" id="IPR051417">
    <property type="entry name" value="SDr/BOS_complex"/>
</dbReference>
<dbReference type="Proteomes" id="UP000294558">
    <property type="component" value="Unassembled WGS sequence"/>
</dbReference>
<accession>A0A4R7I5B4</accession>
<feature type="domain" description="SD-repeat containing protein B" evidence="8">
    <location>
        <begin position="1733"/>
        <end position="1818"/>
    </location>
</feature>
<feature type="domain" description="SD-repeat containing protein B" evidence="8">
    <location>
        <begin position="2736"/>
        <end position="2817"/>
    </location>
</feature>
<feature type="region of interest" description="Disordered" evidence="4">
    <location>
        <begin position="1139"/>
        <end position="1169"/>
    </location>
</feature>
<evidence type="ECO:0000259" key="7">
    <source>
        <dbReference type="Pfam" id="PF01345"/>
    </source>
</evidence>
<keyword evidence="5" id="KW-0812">Transmembrane</keyword>
<dbReference type="OrthoDB" id="158862at2"/>
<feature type="domain" description="SD-repeat containing protein B" evidence="8">
    <location>
        <begin position="1495"/>
        <end position="1568"/>
    </location>
</feature>
<dbReference type="SUPFAM" id="SSF117074">
    <property type="entry name" value="Hypothetical protein PA1324"/>
    <property type="match status" value="12"/>
</dbReference>
<evidence type="ECO:0000313" key="9">
    <source>
        <dbReference type="EMBL" id="TDT17873.1"/>
    </source>
</evidence>
<feature type="domain" description="DUF11" evidence="7">
    <location>
        <begin position="721"/>
        <end position="829"/>
    </location>
</feature>
<dbReference type="InterPro" id="IPR001434">
    <property type="entry name" value="OmcB-like_DUF11"/>
</dbReference>
<dbReference type="RefSeq" id="WP_133870128.1">
    <property type="nucleotide sequence ID" value="NZ_SOAU01000001.1"/>
</dbReference>
<feature type="domain" description="SD-repeat containing protein B" evidence="8">
    <location>
        <begin position="1848"/>
        <end position="1938"/>
    </location>
</feature>
<evidence type="ECO:0000259" key="8">
    <source>
        <dbReference type="Pfam" id="PF17210"/>
    </source>
</evidence>
<dbReference type="InterPro" id="IPR033764">
    <property type="entry name" value="Sdr_B"/>
</dbReference>
<keyword evidence="2" id="KW-0964">Secreted</keyword>
<evidence type="ECO:0000256" key="6">
    <source>
        <dbReference type="SAM" id="SignalP"/>
    </source>
</evidence>
<feature type="chain" id="PRO_5020808719" evidence="6">
    <location>
        <begin position="31"/>
        <end position="2878"/>
    </location>
</feature>
<feature type="domain" description="SD-repeat containing protein B" evidence="8">
    <location>
        <begin position="1616"/>
        <end position="1700"/>
    </location>
</feature>
<evidence type="ECO:0000256" key="3">
    <source>
        <dbReference type="ARBA" id="ARBA00022729"/>
    </source>
</evidence>
<keyword evidence="5" id="KW-0472">Membrane</keyword>
<dbReference type="EMBL" id="SOAU01000001">
    <property type="protein sequence ID" value="TDT17873.1"/>
    <property type="molecule type" value="Genomic_DNA"/>
</dbReference>
<evidence type="ECO:0000256" key="2">
    <source>
        <dbReference type="ARBA" id="ARBA00022525"/>
    </source>
</evidence>
<feature type="domain" description="SD-repeat containing protein B" evidence="8">
    <location>
        <begin position="2172"/>
        <end position="2275"/>
    </location>
</feature>
<reference evidence="9 10" key="1">
    <citation type="submission" date="2019-03" db="EMBL/GenBank/DDBJ databases">
        <title>Sequencing the genomes of 1000 actinobacteria strains.</title>
        <authorList>
            <person name="Klenk H.-P."/>
        </authorList>
    </citation>
    <scope>NUCLEOTIDE SEQUENCE [LARGE SCALE GENOMIC DNA]</scope>
    <source>
        <strain evidence="9 10">DSM 18936</strain>
    </source>
</reference>
<feature type="transmembrane region" description="Helical" evidence="5">
    <location>
        <begin position="2849"/>
        <end position="2869"/>
    </location>
</feature>
<feature type="region of interest" description="Disordered" evidence="4">
    <location>
        <begin position="1912"/>
        <end position="1933"/>
    </location>
</feature>
<comment type="subcellular location">
    <subcellularLocation>
        <location evidence="1">Secreted</location>
    </subcellularLocation>
</comment>
<dbReference type="NCBIfam" id="TIGR01451">
    <property type="entry name" value="B_ant_repeat"/>
    <property type="match status" value="3"/>
</dbReference>
<evidence type="ECO:0000256" key="1">
    <source>
        <dbReference type="ARBA" id="ARBA00004613"/>
    </source>
</evidence>
<gene>
    <name evidence="9" type="ORF">BDK89_3486</name>
</gene>
<feature type="domain" description="SD-repeat containing protein B" evidence="8">
    <location>
        <begin position="1952"/>
        <end position="2043"/>
    </location>
</feature>
<feature type="region of interest" description="Disordered" evidence="4">
    <location>
        <begin position="1072"/>
        <end position="1091"/>
    </location>
</feature>
<sequence length="2878" mass="297998">MSALIRRLLAVALVVTSAIVISPAAPTAVAAGTPDIVVTSSMPGQVLVGENITISIEVANPGGPDGYNTLIRDVLPAGVSYLPGSSDPEPLQYPQVDGTTVLVWSNVADSLTGTTIGVSYEVSSVLPTYDAGTFVQNAASAYTNSNPRIKPRVDGTGTPIGITYTGNDDADPARTDIVPFTITKSENNEENEMLRGVHDHKSLYTLQIDNNLVGPTTGFSVVDYLPANLEFLGCGAVDNSTPGTEEYPGAGRIDDTLDPILAESPCVIPSSVTTETVDPDGPGPMEFDVYTRVEWDAAAIATARGAADLAPGGQFVIEYIAAIPLRENVDTDPVPATANLDNNTGDLTTETEGESYNYTAAVGTYDGVQWSDDDIDAFVAEDIRIVKSGGDGDFLQGDTLTYTLDVATSEYALATGPITITDTLPNALDFVEARPTETSGPVLNPDGSLTITWIIDPGFAGPSGSVVVEIDTLVREFYRLGDGGNGTPVASRDSFANTTDTAAVITTMTDNDGSSTDIPQIDDSAAGSSSAGPVILKEVSEPVVPGTLTCADGAGVTFDPDFATDYRPGDHVCYRLTVQFAGGLTTLQPRVRDFLPDGFELDTAAAGGGWQFGAANTVAAGDVTFVDDSPVLAWNLADMFPDAVTGAGQTFQVVVQTVVSHPTEIQPGDIAENLMKFSHRNTGGQVFQLRDDALAELSEAIVGLDKGIIELNGSPISGTPVDQQDVQEGDVVTYQITLSNTGNENANNVSVRDVLPGDIACAQVSAISDGGACDTVNDWIQWDDTDGIAVAAGGSYTLTYDVTVPTGISAGSVLVNTAGVRTYEGDTNSGSPFVYVPANNIDGTLTPNTDRADDTARITTDLPVIDKVRTTSVDEPGNAAANQATIGETISYTVTLDLPAGLSYYNATITDNLTNEHDLIAGSVMATLDTVALPTAGLTLTVDDATNRWRIDFPATYSVAPGADQQIVVTFDAVVTDVASNVRNTTVNNRVDFNYQNVAGATRNVNDAVNTQIVEPNIVLDKVDDDADGLVTSGQEIGYTLTVTNDNGVARVSTAHDTVVVDTVPDQLIVLDGPGGSPVADNGTVGPDNGTWNETARTITWTIDTIAPGTSVDLDYAVTVADPIVAAAELRNTAIATTSSLDGDTAGERTSTSPNGGQGTGYQDPAENTVRVPVLELTKTGTPDTATVGETVTYTLEATVPGGVIAYDATIVDDLPAGITFESLVSVTCVEDGGACVPDIASVDVVPAAGPYASGDDIAFFLGDLLTPSADDRVVTIVYETFVSDVAAADDGATLTNGAVLGWNTADDIAGTPTDVPAPGDFASVTPEVDDDVDTVEPTLTIDKDVAGQNADDDNRRAVPGDVLTYTITVTNTGTSAAYDATVTDVVTDDTWAFVDTTVAAGVTNTDSDPVGGLEWTIDGPIAPNASVVITYTLTVPDTYDSSNEIVAGPEQVNTADVPSYWAVDETTRTANPDRDFREYDDVVEDVVEIELDLASIGDFVWFDVNDDGIQDPGEPVLADVTVTVTYHGPDGVLGGTDDEVFVVETDENGLYLVENLPGGQYTVDVDEADPDFLAGLAPSYDLDGGTAGPNGVWTGSLGEDQDRRDVDFGYTGTGTIGDTIWLDQDLDGVQDAGEAGLSGVDVTVTWHGPDGVLGGADDIVYDTTTDANGNYLVEDLPAGAYTVTVDTDDIPADYVNVSDPDTANPGDSTSTLLLGPGASDLDQDFGYAGNGSIGDTIWLDTNGDGVQNVGETGLSGVVVEIVHGGPDGIIGNADDSLFTATTDENGNYLVENLPYGPYEVTVTGAITALDNTGDPDGGGDDTSLTELTPAEPNDLDQDFGYQGTSVLGDRVWLDLNRDGVQDAGEPGLAGITVTATGPNDAVIVTTTDDAGNYLFPNIFDGEWTVTIDAGTLPDGLEPTGDDDGLGTPNESTTDLATSDLDQDFGYAGPGRIGDTVWLDLDGDGTINGDEAGLGGVTVTLEWAQPSGPPIVLTTTTAADGTYSFDNLPLGDYTVTVDTDTLPAGVAATFDFDGGDDSTSDVTLTVDEPVRLDQDFGYQGAGTIGDTVWFDRNGDGVFDADESPLPGVTVELVWDGPDGPETFTTVTDDNGEYLFEKLAPGDYTVTVDTDTLPDGMVPTFDADGGLDSTSALTLADGEVNLDQDFGYQGTGSIGDTVWIDLDGDGVQGPNEPGIPGQTVELTWESRDGSVTYTTTTDENGNYLFDNLPPADYTITVVGGIVDDAVNTGDPGDDGDSTNSITLADGEDNLDQDFGYQGINAIGDTVWYDVDADGIDDGATAEPRLEGVDVSVVWFGVDGIEGTDDDVTLPTTTTNVDGLYLVTGLPDGSYSVTVTDGVPAGLDTITYDGDGATADLDGTSIVTDLGVGVDTPVVDVAQDFGYTGSGSIGDTIWLDQNADGVIDPGESGIPGAEVTLTWAGPDGVLETADDLVYPTVTTDEDGNYLVEMLPAGPFRVDVANIPAGLSSTFDPDGGADDSSELTLDPGESNLDQDFGYVGDASIGDTVFVDLDADGVQDLDEPGVPGVTVTVTSPGADGVLGTADDIVVVTVTDEAGQYLVDGLPAGTTTVSYDPADLDDGYEPDSDLDGGDPTVTTVELELGDEIRDVDFGIVGDASLDGTIWVDTDGDGVQDPNEPGIPDVDVIITWDGPNGPVTVVVTTDEDGNWTLPTVPPGDYTVEVDISTVPPGFVATTPTDDALSLPVGGDGSSVAGFVPAASIGDTIWNDLDADGVQDPGEPGLPGITVTLYDDSGEIVATTTTDADGNYLFDDLVPGTYTVVVDPNALTTWTITFDPDGGNDGRITIDLDAGDERLDIDVGLVQRTLPQSGGGSGLILPATLIMLAGAALLGLRSFGRRRTA</sequence>
<dbReference type="SUPFAM" id="SSF49401">
    <property type="entry name" value="Bacterial adhesins"/>
    <property type="match status" value="1"/>
</dbReference>
<organism evidence="9 10">
    <name type="scientific">Ilumatobacter fluminis</name>
    <dbReference type="NCBI Taxonomy" id="467091"/>
    <lineage>
        <taxon>Bacteria</taxon>
        <taxon>Bacillati</taxon>
        <taxon>Actinomycetota</taxon>
        <taxon>Acidimicrobiia</taxon>
        <taxon>Acidimicrobiales</taxon>
        <taxon>Ilumatobacteraceae</taxon>
        <taxon>Ilumatobacter</taxon>
    </lineage>
</organism>
<protein>
    <submittedName>
        <fullName evidence="9">Putative repeat protein (TIGR01451 family)/fimbrial isopeptide formation D2 family protein</fullName>
    </submittedName>
</protein>
<feature type="domain" description="SD-repeat containing protein B" evidence="8">
    <location>
        <begin position="2280"/>
        <end position="2378"/>
    </location>
</feature>
<dbReference type="InterPro" id="IPR013783">
    <property type="entry name" value="Ig-like_fold"/>
</dbReference>
<dbReference type="InterPro" id="IPR047589">
    <property type="entry name" value="DUF11_rpt"/>
</dbReference>
<comment type="caution">
    <text evidence="9">The sequence shown here is derived from an EMBL/GenBank/DDBJ whole genome shotgun (WGS) entry which is preliminary data.</text>
</comment>
<evidence type="ECO:0000256" key="5">
    <source>
        <dbReference type="SAM" id="Phobius"/>
    </source>
</evidence>
<dbReference type="Pfam" id="PF01345">
    <property type="entry name" value="DUF11"/>
    <property type="match status" value="3"/>
</dbReference>
<feature type="domain" description="SD-repeat containing protein B" evidence="8">
    <location>
        <begin position="2636"/>
        <end position="2713"/>
    </location>
</feature>
<dbReference type="Gene3D" id="2.60.40.740">
    <property type="match status" value="3"/>
</dbReference>
<dbReference type="Pfam" id="PF17210">
    <property type="entry name" value="SdrD_B"/>
    <property type="match status" value="12"/>
</dbReference>
<dbReference type="InterPro" id="IPR026466">
    <property type="entry name" value="Fim_isopep_form_D2_dom"/>
</dbReference>
<dbReference type="GO" id="GO:0005576">
    <property type="term" value="C:extracellular region"/>
    <property type="evidence" value="ECO:0007669"/>
    <property type="project" value="UniProtKB-SubCell"/>
</dbReference>
<evidence type="ECO:0000256" key="4">
    <source>
        <dbReference type="SAM" id="MobiDB-lite"/>
    </source>
</evidence>
<dbReference type="PANTHER" id="PTHR23303">
    <property type="entry name" value="CARBOXYPEPTIDASE REGULATORY REGION-CONTAINING"/>
    <property type="match status" value="1"/>
</dbReference>